<feature type="transmembrane region" description="Helical" evidence="22">
    <location>
        <begin position="774"/>
        <end position="795"/>
    </location>
</feature>
<keyword evidence="9 17" id="KW-0547">Nucleotide-binding</keyword>
<dbReference type="GO" id="GO:0006171">
    <property type="term" value="P:cAMP biosynthetic process"/>
    <property type="evidence" value="ECO:0007669"/>
    <property type="project" value="UniProtKB-KW"/>
</dbReference>
<feature type="transmembrane region" description="Helical" evidence="22">
    <location>
        <begin position="834"/>
        <end position="851"/>
    </location>
</feature>
<dbReference type="GO" id="GO:0007189">
    <property type="term" value="P:adenylate cyclase-activating G protein-coupled receptor signaling pathway"/>
    <property type="evidence" value="ECO:0007669"/>
    <property type="project" value="TreeGrafter"/>
</dbReference>
<dbReference type="GO" id="GO:0005524">
    <property type="term" value="F:ATP binding"/>
    <property type="evidence" value="ECO:0007669"/>
    <property type="project" value="UniProtKB-UniRule"/>
</dbReference>
<dbReference type="GO" id="GO:0035556">
    <property type="term" value="P:intracellular signal transduction"/>
    <property type="evidence" value="ECO:0007669"/>
    <property type="project" value="InterPro"/>
</dbReference>
<dbReference type="GO" id="GO:0005886">
    <property type="term" value="C:plasma membrane"/>
    <property type="evidence" value="ECO:0007669"/>
    <property type="project" value="InterPro"/>
</dbReference>
<dbReference type="Pfam" id="PF06327">
    <property type="entry name" value="Adcy_cons_dom"/>
    <property type="match status" value="1"/>
</dbReference>
<keyword evidence="24" id="KW-1185">Reference proteome</keyword>
<evidence type="ECO:0000256" key="7">
    <source>
        <dbReference type="ARBA" id="ARBA00022723"/>
    </source>
</evidence>
<evidence type="ECO:0000256" key="1">
    <source>
        <dbReference type="ARBA" id="ARBA00001436"/>
    </source>
</evidence>
<dbReference type="Proteomes" id="UP000887566">
    <property type="component" value="Unplaced"/>
</dbReference>
<keyword evidence="14 17" id="KW-0472">Membrane</keyword>
<evidence type="ECO:0000256" key="22">
    <source>
        <dbReference type="SAM" id="Phobius"/>
    </source>
</evidence>
<feature type="domain" description="Guanylate cyclase" evidence="23">
    <location>
        <begin position="920"/>
        <end position="1056"/>
    </location>
</feature>
<feature type="binding site" evidence="18">
    <location>
        <position position="432"/>
    </location>
    <ligand>
        <name>ATP</name>
        <dbReference type="ChEBI" id="CHEBI:30616"/>
    </ligand>
</feature>
<feature type="binding site" evidence="18">
    <location>
        <begin position="1050"/>
        <end position="1054"/>
    </location>
    <ligand>
        <name>ATP</name>
        <dbReference type="ChEBI" id="CHEBI:30616"/>
    </ligand>
</feature>
<evidence type="ECO:0000256" key="2">
    <source>
        <dbReference type="ARBA" id="ARBA00001593"/>
    </source>
</evidence>
<feature type="binding site" evidence="18">
    <location>
        <begin position="1043"/>
        <end position="1045"/>
    </location>
    <ligand>
        <name>ATP</name>
        <dbReference type="ChEBI" id="CHEBI:30616"/>
    </ligand>
</feature>
<evidence type="ECO:0000313" key="25">
    <source>
        <dbReference type="WBParaSite" id="PSAMB.scaffold28size108976.g602.t1"/>
    </source>
</evidence>
<feature type="compositionally biased region" description="Basic and acidic residues" evidence="21">
    <location>
        <begin position="37"/>
        <end position="46"/>
    </location>
</feature>
<keyword evidence="12 22" id="KW-1133">Transmembrane helix</keyword>
<evidence type="ECO:0000256" key="13">
    <source>
        <dbReference type="ARBA" id="ARBA00022998"/>
    </source>
</evidence>
<dbReference type="EC" id="4.6.1.1" evidence="5 17"/>
<feature type="compositionally biased region" description="Gly residues" evidence="21">
    <location>
        <begin position="10"/>
        <end position="21"/>
    </location>
</feature>
<feature type="transmembrane region" description="Helical" evidence="22">
    <location>
        <begin position="248"/>
        <end position="267"/>
    </location>
</feature>
<evidence type="ECO:0000256" key="21">
    <source>
        <dbReference type="SAM" id="MobiDB-lite"/>
    </source>
</evidence>
<comment type="catalytic activity">
    <reaction evidence="1">
        <text>GTP = 3',5'-cyclic GMP + diphosphate</text>
        <dbReference type="Rhea" id="RHEA:13665"/>
        <dbReference type="ChEBI" id="CHEBI:33019"/>
        <dbReference type="ChEBI" id="CHEBI:37565"/>
        <dbReference type="ChEBI" id="CHEBI:57746"/>
        <dbReference type="EC" id="4.6.1.2"/>
    </reaction>
</comment>
<keyword evidence="10 17" id="KW-0067">ATP-binding</keyword>
<feature type="transmembrane region" description="Helical" evidence="22">
    <location>
        <begin position="117"/>
        <end position="135"/>
    </location>
</feature>
<comment type="function">
    <text evidence="17">Catalyzes the formation of the signaling molecule cAMP in response to G-protein signaling.</text>
</comment>
<evidence type="ECO:0000256" key="17">
    <source>
        <dbReference type="PIRNR" id="PIRNR039050"/>
    </source>
</evidence>
<evidence type="ECO:0000256" key="3">
    <source>
        <dbReference type="ARBA" id="ARBA00001936"/>
    </source>
</evidence>
<evidence type="ECO:0000256" key="14">
    <source>
        <dbReference type="ARBA" id="ARBA00023136"/>
    </source>
</evidence>
<evidence type="ECO:0000256" key="18">
    <source>
        <dbReference type="PIRSR" id="PIRSR039050-50"/>
    </source>
</evidence>
<feature type="domain" description="Guanylate cyclase" evidence="23">
    <location>
        <begin position="339"/>
        <end position="466"/>
    </location>
</feature>
<dbReference type="PANTHER" id="PTHR45627:SF16">
    <property type="entry name" value="ADENYLATE CYCLASE"/>
    <property type="match status" value="1"/>
</dbReference>
<dbReference type="PANTHER" id="PTHR45627">
    <property type="entry name" value="ADENYLATE CYCLASE TYPE 1"/>
    <property type="match status" value="1"/>
</dbReference>
<dbReference type="WBParaSite" id="PSAMB.scaffold28size108976.g602.t1">
    <property type="protein sequence ID" value="PSAMB.scaffold28size108976.g602.t1"/>
    <property type="gene ID" value="PSAMB.scaffold28size108976.g602"/>
</dbReference>
<dbReference type="CDD" id="cd07302">
    <property type="entry name" value="CHD"/>
    <property type="match status" value="2"/>
</dbReference>
<comment type="subcellular location">
    <subcellularLocation>
        <location evidence="4">Membrane</location>
        <topology evidence="4">Multi-pass membrane protein</topology>
    </subcellularLocation>
</comment>
<evidence type="ECO:0000256" key="4">
    <source>
        <dbReference type="ARBA" id="ARBA00004141"/>
    </source>
</evidence>
<evidence type="ECO:0000256" key="11">
    <source>
        <dbReference type="ARBA" id="ARBA00022842"/>
    </source>
</evidence>
<feature type="binding site" evidence="18">
    <location>
        <position position="972"/>
    </location>
    <ligand>
        <name>ATP</name>
        <dbReference type="ChEBI" id="CHEBI:30616"/>
    </ligand>
</feature>
<dbReference type="InterPro" id="IPR009398">
    <property type="entry name" value="Adcy_conserved_dom"/>
</dbReference>
<comment type="catalytic activity">
    <reaction evidence="2 17">
        <text>ATP = 3',5'-cyclic AMP + diphosphate</text>
        <dbReference type="Rhea" id="RHEA:15389"/>
        <dbReference type="ChEBI" id="CHEBI:30616"/>
        <dbReference type="ChEBI" id="CHEBI:33019"/>
        <dbReference type="ChEBI" id="CHEBI:58165"/>
        <dbReference type="EC" id="4.6.1.1"/>
    </reaction>
</comment>
<comment type="cofactor">
    <cofactor evidence="19">
        <name>Mg(2+)</name>
        <dbReference type="ChEBI" id="CHEBI:18420"/>
    </cofactor>
    <cofactor evidence="19">
        <name>Mn(2+)</name>
        <dbReference type="ChEBI" id="CHEBI:29035"/>
    </cofactor>
    <text evidence="19">Binds 2 magnesium ions per subunit. Is also active with manganese (in vitro).</text>
</comment>
<dbReference type="InterPro" id="IPR029787">
    <property type="entry name" value="Nucleotide_cyclase"/>
</dbReference>
<feature type="binding site" evidence="18">
    <location>
        <position position="1090"/>
    </location>
    <ligand>
        <name>ATP</name>
        <dbReference type="ChEBI" id="CHEBI:30616"/>
    </ligand>
</feature>
<feature type="transmembrane region" description="Helical" evidence="22">
    <location>
        <begin position="623"/>
        <end position="644"/>
    </location>
</feature>
<feature type="region of interest" description="Disordered" evidence="21">
    <location>
        <begin position="1"/>
        <end position="46"/>
    </location>
</feature>
<dbReference type="PROSITE" id="PS00452">
    <property type="entry name" value="GUANYLATE_CYCLASE_1"/>
    <property type="match status" value="2"/>
</dbReference>
<dbReference type="FunFam" id="3.30.70.1230:FF:000002">
    <property type="entry name" value="Adenylate cyclase"/>
    <property type="match status" value="1"/>
</dbReference>
<evidence type="ECO:0000256" key="19">
    <source>
        <dbReference type="PIRSR" id="PIRSR039050-51"/>
    </source>
</evidence>
<feature type="binding site" evidence="19">
    <location>
        <position position="345"/>
    </location>
    <ligand>
        <name>Mg(2+)</name>
        <dbReference type="ChEBI" id="CHEBI:18420"/>
        <label>2</label>
        <note>catalytic</note>
    </ligand>
</feature>
<dbReference type="GO" id="GO:0046872">
    <property type="term" value="F:metal ion binding"/>
    <property type="evidence" value="ECO:0007669"/>
    <property type="project" value="UniProtKB-KW"/>
</dbReference>
<dbReference type="GO" id="GO:0004016">
    <property type="term" value="F:adenylate cyclase activity"/>
    <property type="evidence" value="ECO:0007669"/>
    <property type="project" value="UniProtKB-EC"/>
</dbReference>
<dbReference type="GO" id="GO:0004383">
    <property type="term" value="F:guanylate cyclase activity"/>
    <property type="evidence" value="ECO:0007669"/>
    <property type="project" value="UniProtKB-EC"/>
</dbReference>
<protein>
    <recommendedName>
        <fullName evidence="5 17">adenylate cyclase</fullName>
        <ecNumber evidence="5 17">4.6.1.1</ecNumber>
    </recommendedName>
</protein>
<dbReference type="PIRSF" id="PIRSF039050">
    <property type="entry name" value="Ade_cyc"/>
    <property type="match status" value="1"/>
</dbReference>
<feature type="binding site" evidence="19">
    <location>
        <position position="344"/>
    </location>
    <ligand>
        <name>Mg(2+)</name>
        <dbReference type="ChEBI" id="CHEBI:18420"/>
        <label>1</label>
        <note>catalytic</note>
    </ligand>
</feature>
<accession>A0A914W0K9</accession>
<evidence type="ECO:0000313" key="24">
    <source>
        <dbReference type="Proteomes" id="UP000887566"/>
    </source>
</evidence>
<dbReference type="InterPro" id="IPR018297">
    <property type="entry name" value="A/G_cyclase_CS"/>
</dbReference>
<comment type="cofactor">
    <cofactor evidence="3">
        <name>Mn(2+)</name>
        <dbReference type="ChEBI" id="CHEBI:29035"/>
    </cofactor>
</comment>
<dbReference type="InterPro" id="IPR032628">
    <property type="entry name" value="AC_N"/>
</dbReference>
<feature type="binding site" evidence="19">
    <location>
        <position position="344"/>
    </location>
    <ligand>
        <name>Mg(2+)</name>
        <dbReference type="ChEBI" id="CHEBI:18420"/>
        <label>2</label>
        <note>catalytic</note>
    </ligand>
</feature>
<dbReference type="InterPro" id="IPR001054">
    <property type="entry name" value="A/G_cyclase"/>
</dbReference>
<keyword evidence="7 17" id="KW-0479">Metal-binding</keyword>
<evidence type="ECO:0000256" key="16">
    <source>
        <dbReference type="ARBA" id="ARBA00023239"/>
    </source>
</evidence>
<dbReference type="Pfam" id="PF16214">
    <property type="entry name" value="AC_N"/>
    <property type="match status" value="1"/>
</dbReference>
<dbReference type="InterPro" id="IPR030672">
    <property type="entry name" value="Adcy"/>
</dbReference>
<dbReference type="PROSITE" id="PS50125">
    <property type="entry name" value="GUANYLATE_CYCLASE_2"/>
    <property type="match status" value="2"/>
</dbReference>
<feature type="binding site" evidence="18">
    <location>
        <begin position="386"/>
        <end position="388"/>
    </location>
    <ligand>
        <name>ATP</name>
        <dbReference type="ChEBI" id="CHEBI:30616"/>
    </ligand>
</feature>
<feature type="binding site" evidence="19">
    <location>
        <position position="388"/>
    </location>
    <ligand>
        <name>Mg(2+)</name>
        <dbReference type="ChEBI" id="CHEBI:18420"/>
        <label>2</label>
        <note>catalytic</note>
    </ligand>
</feature>
<dbReference type="FunFam" id="3.30.70.1230:FF:000001">
    <property type="entry name" value="Adenylate cyclase"/>
    <property type="match status" value="1"/>
</dbReference>
<feature type="transmembrane region" description="Helical" evidence="22">
    <location>
        <begin position="193"/>
        <end position="210"/>
    </location>
</feature>
<keyword evidence="16 17" id="KW-0456">Lyase</keyword>
<keyword evidence="11 17" id="KW-0460">Magnesium</keyword>
<evidence type="ECO:0000256" key="5">
    <source>
        <dbReference type="ARBA" id="ARBA00012201"/>
    </source>
</evidence>
<feature type="transmembrane region" description="Helical" evidence="22">
    <location>
        <begin position="749"/>
        <end position="767"/>
    </location>
</feature>
<feature type="binding site" evidence="19">
    <location>
        <position position="388"/>
    </location>
    <ligand>
        <name>Mg(2+)</name>
        <dbReference type="ChEBI" id="CHEBI:18420"/>
        <label>1</label>
        <note>catalytic</note>
    </ligand>
</feature>
<evidence type="ECO:0000256" key="15">
    <source>
        <dbReference type="ARBA" id="ARBA00023180"/>
    </source>
</evidence>
<feature type="transmembrane region" description="Helical" evidence="22">
    <location>
        <begin position="650"/>
        <end position="668"/>
    </location>
</feature>
<keyword evidence="15" id="KW-0325">Glycoprotein</keyword>
<feature type="transmembrane region" description="Helical" evidence="22">
    <location>
        <begin position="166"/>
        <end position="187"/>
    </location>
</feature>
<evidence type="ECO:0000256" key="20">
    <source>
        <dbReference type="RuleBase" id="RU000405"/>
    </source>
</evidence>
<dbReference type="SMART" id="SM00044">
    <property type="entry name" value="CYCc"/>
    <property type="match status" value="2"/>
</dbReference>
<keyword evidence="13 17" id="KW-0115">cAMP biosynthesis</keyword>
<keyword evidence="6 22" id="KW-0812">Transmembrane</keyword>
<feature type="transmembrane region" description="Helical" evidence="22">
    <location>
        <begin position="141"/>
        <end position="159"/>
    </location>
</feature>
<keyword evidence="19" id="KW-0464">Manganese</keyword>
<organism evidence="24 25">
    <name type="scientific">Plectus sambesii</name>
    <dbReference type="NCBI Taxonomy" id="2011161"/>
    <lineage>
        <taxon>Eukaryota</taxon>
        <taxon>Metazoa</taxon>
        <taxon>Ecdysozoa</taxon>
        <taxon>Nematoda</taxon>
        <taxon>Chromadorea</taxon>
        <taxon>Plectida</taxon>
        <taxon>Plectina</taxon>
        <taxon>Plectoidea</taxon>
        <taxon>Plectidae</taxon>
        <taxon>Plectus</taxon>
    </lineage>
</organism>
<evidence type="ECO:0000259" key="23">
    <source>
        <dbReference type="PROSITE" id="PS50125"/>
    </source>
</evidence>
<keyword evidence="8" id="KW-0677">Repeat</keyword>
<evidence type="ECO:0000256" key="8">
    <source>
        <dbReference type="ARBA" id="ARBA00022737"/>
    </source>
</evidence>
<evidence type="ECO:0000256" key="6">
    <source>
        <dbReference type="ARBA" id="ARBA00022692"/>
    </source>
</evidence>
<dbReference type="AlphaFoldDB" id="A0A914W0K9"/>
<sequence>MEELQPLESGSGGKQSGGGHRGSSPKRKSAWDAAEESFQRKAAAEAADPLREVLQRMDDEAVLLPRPTTPPDVAATGARRSISQRIQKIGRRFDTPEMERLYQQYFLNFNKGSLQACLAYLALLSAVVIGLSYLAGNWAGMSLVAVVVVLVCCLTALSVTTPKVRMLTVAAVVAFVASVFIEVAVMWTTEPVHAPSTGMWVAAFLVFVVYTLLPIQLVWSIAGGTLLTVLAIALKFRSVLFADHWRELIANAIILLVVNMIGLFIYYPTEMVQRKAFQETRTCIRARMVIQRENEKQERLLLSVLPRHIAVEMKNDIASQPLYETMFHKIYIRKHDNISLLFADICGFTVLASQCNAQELVGMLNELFARFDLLASRNHCMRIKILGDCYYCVSGLPEPRSDHAQCAVEMGLDVIEAIKLVRDVTGVEVNMRVGIHTGRAHCGVLGLKKWQFDVWSDDVTLANHMEGGGIPGRIHITQATFDALGGEYEVEPGNGRDRSKYLRDHNVETYLIVPKEDRVSAPHHDGARNGAIAKELRVIGHVQRIGGVARNPSFRRKVTREQLDQPQLEIDEEVDQYLSQGIAAMSVDRLRSQYCRPVIMTFKQPRMEQKFVNCKDHAFASHFLCLLIVLLLCMSVLFICNWASSEVMVIAVVAGVTMIIMLIFVRSARTVAVTSSMRFLFGTLKLSRWFRDAFVAALLLAVLYPVVSKLLYSPDNDCDFTCSQMDNYSVVQIAKPGCLEKVIDIPTEYAFYCIMVVLLTSTVFLSLLALDKMLVVGVLCILCLLLIWLTPLPAFNRRDFFLWTMSSFANTTDWHSREQLLEEYCSNHTGMLDLKVMMTLVLGLVLITLLVQSRHSELVSRFDFIWKLQATEERIDTEKLQTHNRKLLENILPVHVADYFLREGERNAGDLYHEGRDCVCILFATITNFSEFYQELDANNEGVECLRLLNEIIADFDEILGRPEFSCVEKIKTISTTYMAASGLTGHQTDDRHIVALANFAIEIMQQLQDINEHSFNHFKIRIGLNVGPVVAGVIGAKKPHYDIWGNSVNVASRMDSSGVPGRIQVTEEMQRILSNHGFEFECRGVINVKGKGEMTTYFLKTREF</sequence>
<feature type="transmembrane region" description="Helical" evidence="22">
    <location>
        <begin position="689"/>
        <end position="707"/>
    </location>
</feature>
<dbReference type="Pfam" id="PF00211">
    <property type="entry name" value="Guanylate_cyc"/>
    <property type="match status" value="2"/>
</dbReference>
<evidence type="ECO:0000256" key="12">
    <source>
        <dbReference type="ARBA" id="ARBA00022989"/>
    </source>
</evidence>
<comment type="similarity">
    <text evidence="17 20">Belongs to the adenylyl cyclase class-4/guanylyl cyclase family.</text>
</comment>
<proteinExistence type="inferred from homology"/>
<evidence type="ECO:0000256" key="10">
    <source>
        <dbReference type="ARBA" id="ARBA00022840"/>
    </source>
</evidence>
<dbReference type="SUPFAM" id="SSF55073">
    <property type="entry name" value="Nucleotide cyclase"/>
    <property type="match status" value="2"/>
</dbReference>
<evidence type="ECO:0000256" key="9">
    <source>
        <dbReference type="ARBA" id="ARBA00022741"/>
    </source>
</evidence>
<feature type="binding site" evidence="18">
    <location>
        <begin position="344"/>
        <end position="349"/>
    </location>
    <ligand>
        <name>ATP</name>
        <dbReference type="ChEBI" id="CHEBI:30616"/>
    </ligand>
</feature>
<name>A0A914W0K9_9BILA</name>
<dbReference type="Gene3D" id="3.30.70.1230">
    <property type="entry name" value="Nucleotide cyclase"/>
    <property type="match status" value="2"/>
</dbReference>
<reference evidence="25" key="1">
    <citation type="submission" date="2022-11" db="UniProtKB">
        <authorList>
            <consortium name="WormBaseParasite"/>
        </authorList>
    </citation>
    <scope>IDENTIFICATION</scope>
</reference>